<evidence type="ECO:0000256" key="2">
    <source>
        <dbReference type="SAM" id="MobiDB-lite"/>
    </source>
</evidence>
<gene>
    <name evidence="6" type="ORF">niasHS_007480</name>
</gene>
<dbReference type="PROSITE" id="PS00652">
    <property type="entry name" value="TNFR_NGFR_1"/>
    <property type="match status" value="1"/>
</dbReference>
<keyword evidence="3" id="KW-0812">Transmembrane</keyword>
<feature type="domain" description="TNFR-Cys" evidence="5">
    <location>
        <begin position="103"/>
        <end position="141"/>
    </location>
</feature>
<feature type="disulfide bond" evidence="1">
    <location>
        <begin position="123"/>
        <end position="141"/>
    </location>
</feature>
<keyword evidence="3" id="KW-0472">Membrane</keyword>
<keyword evidence="3" id="KW-1133">Transmembrane helix</keyword>
<dbReference type="Gene3D" id="2.10.50.10">
    <property type="entry name" value="Tumor Necrosis Factor Receptor, subunit A, domain 2"/>
    <property type="match status" value="1"/>
</dbReference>
<name>A0ABD2JXN7_HETSC</name>
<feature type="compositionally biased region" description="Acidic residues" evidence="2">
    <location>
        <begin position="68"/>
        <end position="79"/>
    </location>
</feature>
<evidence type="ECO:0000313" key="6">
    <source>
        <dbReference type="EMBL" id="KAL3095381.1"/>
    </source>
</evidence>
<feature type="region of interest" description="Disordered" evidence="2">
    <location>
        <begin position="49"/>
        <end position="79"/>
    </location>
</feature>
<dbReference type="AlphaFoldDB" id="A0ABD2JXN7"/>
<dbReference type="Proteomes" id="UP001620645">
    <property type="component" value="Unassembled WGS sequence"/>
</dbReference>
<accession>A0ABD2JXN7</accession>
<evidence type="ECO:0000256" key="4">
    <source>
        <dbReference type="SAM" id="SignalP"/>
    </source>
</evidence>
<feature type="disulfide bond" evidence="1">
    <location>
        <begin position="120"/>
        <end position="133"/>
    </location>
</feature>
<dbReference type="EMBL" id="JBICCN010000083">
    <property type="protein sequence ID" value="KAL3095381.1"/>
    <property type="molecule type" value="Genomic_DNA"/>
</dbReference>
<dbReference type="PROSITE" id="PS50050">
    <property type="entry name" value="TNFR_NGFR_2"/>
    <property type="match status" value="1"/>
</dbReference>
<keyword evidence="1" id="KW-1015">Disulfide bond</keyword>
<dbReference type="SMART" id="SM00208">
    <property type="entry name" value="TNFR"/>
    <property type="match status" value="1"/>
</dbReference>
<evidence type="ECO:0000313" key="7">
    <source>
        <dbReference type="Proteomes" id="UP001620645"/>
    </source>
</evidence>
<sequence>MRLASLLSVLLFLLFIHRTIPSPSPKFDEAIKDNGIFAFDISVEDSAEEVPPSPVFADSLQSPHSSEAEEDGPSAEEEEQFVDNVAGWRPRPSFLPPFAVQNRCPKAKFFDSKSDGCRPCSICGPDLYEREKCRTDSDTVCEWCLTNLRVIVRNSDFRVKCEQLIALRDQFRAALAQHSVVEGKAKPTIYSVSMFENASKLWKIELFVEMAFYITLIALVLAVIRFLVKSRSNTTYRTVTVTPPMLEEWEQKNIVRAAESIREKMGGKGYAKLEEEFI</sequence>
<feature type="signal peptide" evidence="4">
    <location>
        <begin position="1"/>
        <end position="21"/>
    </location>
</feature>
<evidence type="ECO:0000259" key="5">
    <source>
        <dbReference type="PROSITE" id="PS50050"/>
    </source>
</evidence>
<organism evidence="6 7">
    <name type="scientific">Heterodera schachtii</name>
    <name type="common">Sugarbeet cyst nematode worm</name>
    <name type="synonym">Tylenchus schachtii</name>
    <dbReference type="NCBI Taxonomy" id="97005"/>
    <lineage>
        <taxon>Eukaryota</taxon>
        <taxon>Metazoa</taxon>
        <taxon>Ecdysozoa</taxon>
        <taxon>Nematoda</taxon>
        <taxon>Chromadorea</taxon>
        <taxon>Rhabditida</taxon>
        <taxon>Tylenchina</taxon>
        <taxon>Tylenchomorpha</taxon>
        <taxon>Tylenchoidea</taxon>
        <taxon>Heteroderidae</taxon>
        <taxon>Heteroderinae</taxon>
        <taxon>Heterodera</taxon>
    </lineage>
</organism>
<proteinExistence type="predicted"/>
<feature type="transmembrane region" description="Helical" evidence="3">
    <location>
        <begin position="210"/>
        <end position="228"/>
    </location>
</feature>
<dbReference type="Pfam" id="PF00020">
    <property type="entry name" value="TNFR_c6"/>
    <property type="match status" value="1"/>
</dbReference>
<keyword evidence="4" id="KW-0732">Signal</keyword>
<comment type="caution">
    <text evidence="1">Lacks conserved residue(s) required for the propagation of feature annotation.</text>
</comment>
<keyword evidence="7" id="KW-1185">Reference proteome</keyword>
<feature type="repeat" description="TNFR-Cys" evidence="1">
    <location>
        <begin position="103"/>
        <end position="141"/>
    </location>
</feature>
<dbReference type="InterPro" id="IPR001368">
    <property type="entry name" value="TNFR/NGFR_Cys_rich_reg"/>
</dbReference>
<evidence type="ECO:0000256" key="1">
    <source>
        <dbReference type="PROSITE-ProRule" id="PRU00206"/>
    </source>
</evidence>
<evidence type="ECO:0000256" key="3">
    <source>
        <dbReference type="SAM" id="Phobius"/>
    </source>
</evidence>
<reference evidence="6 7" key="1">
    <citation type="submission" date="2024-10" db="EMBL/GenBank/DDBJ databases">
        <authorList>
            <person name="Kim D."/>
        </authorList>
    </citation>
    <scope>NUCLEOTIDE SEQUENCE [LARGE SCALE GENOMIC DNA]</scope>
    <source>
        <strain evidence="6">Taebaek</strain>
    </source>
</reference>
<feature type="chain" id="PRO_5044825142" description="TNFR-Cys domain-containing protein" evidence="4">
    <location>
        <begin position="22"/>
        <end position="278"/>
    </location>
</feature>
<protein>
    <recommendedName>
        <fullName evidence="5">TNFR-Cys domain-containing protein</fullName>
    </recommendedName>
</protein>
<comment type="caution">
    <text evidence="6">The sequence shown here is derived from an EMBL/GenBank/DDBJ whole genome shotgun (WGS) entry which is preliminary data.</text>
</comment>